<dbReference type="PANTHER" id="PTHR16943">
    <property type="entry name" value="2-METHYLCITRATE DEHYDRATASE-RELATED"/>
    <property type="match status" value="1"/>
</dbReference>
<dbReference type="AlphaFoldDB" id="A0A7Y0L5F9"/>
<proteinExistence type="inferred from homology"/>
<evidence type="ECO:0000313" key="5">
    <source>
        <dbReference type="Proteomes" id="UP000533476"/>
    </source>
</evidence>
<dbReference type="InterPro" id="IPR045336">
    <property type="entry name" value="MmgE_PrpD_N"/>
</dbReference>
<evidence type="ECO:0000259" key="2">
    <source>
        <dbReference type="Pfam" id="PF03972"/>
    </source>
</evidence>
<dbReference type="InterPro" id="IPR036148">
    <property type="entry name" value="MmgE/PrpD_sf"/>
</dbReference>
<reference evidence="4 5" key="1">
    <citation type="submission" date="2020-04" db="EMBL/GenBank/DDBJ databases">
        <authorList>
            <person name="Zhang R."/>
            <person name="Schippers A."/>
        </authorList>
    </citation>
    <scope>NUCLEOTIDE SEQUENCE [LARGE SCALE GENOMIC DNA]</scope>
    <source>
        <strain evidence="4 5">DSM 109850</strain>
    </source>
</reference>
<name>A0A7Y0L5F9_9FIRM</name>
<dbReference type="InterPro" id="IPR042183">
    <property type="entry name" value="MmgE/PrpD_sf_1"/>
</dbReference>
<dbReference type="RefSeq" id="WP_169101124.1">
    <property type="nucleotide sequence ID" value="NZ_JABBVZ010000060.1"/>
</dbReference>
<protein>
    <submittedName>
        <fullName evidence="4">MmgE/PrpD family protein</fullName>
    </submittedName>
</protein>
<dbReference type="InterPro" id="IPR045337">
    <property type="entry name" value="MmgE_PrpD_C"/>
</dbReference>
<evidence type="ECO:0000259" key="3">
    <source>
        <dbReference type="Pfam" id="PF19305"/>
    </source>
</evidence>
<comment type="similarity">
    <text evidence="1">Belongs to the PrpD family.</text>
</comment>
<dbReference type="SUPFAM" id="SSF103378">
    <property type="entry name" value="2-methylcitrate dehydratase PrpD"/>
    <property type="match status" value="1"/>
</dbReference>
<dbReference type="EMBL" id="JABBVZ010000060">
    <property type="protein sequence ID" value="NMP23652.1"/>
    <property type="molecule type" value="Genomic_DNA"/>
</dbReference>
<keyword evidence="5" id="KW-1185">Reference proteome</keyword>
<organism evidence="4 5">
    <name type="scientific">Sulfobacillus harzensis</name>
    <dbReference type="NCBI Taxonomy" id="2729629"/>
    <lineage>
        <taxon>Bacteria</taxon>
        <taxon>Bacillati</taxon>
        <taxon>Bacillota</taxon>
        <taxon>Clostridia</taxon>
        <taxon>Eubacteriales</taxon>
        <taxon>Clostridiales Family XVII. Incertae Sedis</taxon>
        <taxon>Sulfobacillus</taxon>
    </lineage>
</organism>
<evidence type="ECO:0000256" key="1">
    <source>
        <dbReference type="ARBA" id="ARBA00006174"/>
    </source>
</evidence>
<dbReference type="Pfam" id="PF03972">
    <property type="entry name" value="MmgE_PrpD_N"/>
    <property type="match status" value="1"/>
</dbReference>
<dbReference type="PANTHER" id="PTHR16943:SF8">
    <property type="entry name" value="2-METHYLCITRATE DEHYDRATASE"/>
    <property type="match status" value="1"/>
</dbReference>
<dbReference type="InterPro" id="IPR042188">
    <property type="entry name" value="MmgE/PrpD_sf_2"/>
</dbReference>
<evidence type="ECO:0000313" key="4">
    <source>
        <dbReference type="EMBL" id="NMP23652.1"/>
    </source>
</evidence>
<feature type="domain" description="MmgE/PrpD C-terminal" evidence="3">
    <location>
        <begin position="269"/>
        <end position="427"/>
    </location>
</feature>
<gene>
    <name evidence="4" type="ORF">HIJ39_15015</name>
</gene>
<dbReference type="Gene3D" id="3.30.1330.120">
    <property type="entry name" value="2-methylcitrate dehydratase PrpD"/>
    <property type="match status" value="1"/>
</dbReference>
<comment type="caution">
    <text evidence="4">The sequence shown here is derived from an EMBL/GenBank/DDBJ whole genome shotgun (WGS) entry which is preliminary data.</text>
</comment>
<dbReference type="Proteomes" id="UP000533476">
    <property type="component" value="Unassembled WGS sequence"/>
</dbReference>
<dbReference type="Pfam" id="PF19305">
    <property type="entry name" value="MmgE_PrpD_C"/>
    <property type="match status" value="1"/>
</dbReference>
<dbReference type="Gene3D" id="1.10.4100.10">
    <property type="entry name" value="2-methylcitrate dehydratase PrpD"/>
    <property type="match status" value="1"/>
</dbReference>
<sequence>MSDETRQLAQYGAKTSQNLWKYPGAREMAEEAVLDWVACTIAGAPDIRIAPLFRMAKPRTSGNAWIAGHGDRGHPLDAAFLNGASSHVLELDDIERTAYIHPGVATVAAAMALADDDPALDTDTFLRAVVVGYEVAIRVGRSVNPSHYEMWHTTGTAGSLGAAAAASVILDLNEEETTWALGNAGTEAAGLWQFNADGALTKPYHVGMAALHGVMAALAAREGFSGAHRILEGEQGMLRAMSREPKPALLTEGLGDTPPAILGISRKRWASCRFTHPSIDAVMALRDPGRSHEVESVLLRTFNTAIRVAGHPNPKTPQEAKFSMRYCSALAWVSGDVGIHSFASIPINGEVQDFFEKIHVEESTHYNALMPEKMPGAVTITWRDGSVSETEVLNPEGDPENPIVGKKLDAKVHSMLRGMLADSQIQGAIAAARRSQETARYREWISHLRLGANVQ</sequence>
<dbReference type="GO" id="GO:0016829">
    <property type="term" value="F:lyase activity"/>
    <property type="evidence" value="ECO:0007669"/>
    <property type="project" value="InterPro"/>
</dbReference>
<feature type="domain" description="MmgE/PrpD N-terminal" evidence="2">
    <location>
        <begin position="7"/>
        <end position="248"/>
    </location>
</feature>
<accession>A0A7Y0L5F9</accession>
<dbReference type="InterPro" id="IPR005656">
    <property type="entry name" value="MmgE_PrpD"/>
</dbReference>